<dbReference type="GO" id="GO:0016616">
    <property type="term" value="F:oxidoreductase activity, acting on the CH-OH group of donors, NAD or NADP as acceptor"/>
    <property type="evidence" value="ECO:0007669"/>
    <property type="project" value="UniProtKB-ARBA"/>
</dbReference>
<dbReference type="InterPro" id="IPR036291">
    <property type="entry name" value="NAD(P)-bd_dom_sf"/>
</dbReference>
<dbReference type="Pfam" id="PF13561">
    <property type="entry name" value="adh_short_C2"/>
    <property type="match status" value="1"/>
</dbReference>
<comment type="similarity">
    <text evidence="1">Belongs to the short-chain dehydrogenases/reductases (SDR) family.</text>
</comment>
<name>A0A9X3MUF5_9ACTN</name>
<evidence type="ECO:0000259" key="3">
    <source>
        <dbReference type="SMART" id="SM00822"/>
    </source>
</evidence>
<dbReference type="PANTHER" id="PTHR42760">
    <property type="entry name" value="SHORT-CHAIN DEHYDROGENASES/REDUCTASES FAMILY MEMBER"/>
    <property type="match status" value="1"/>
</dbReference>
<dbReference type="PRINTS" id="PR00080">
    <property type="entry name" value="SDRFAMILY"/>
</dbReference>
<dbReference type="Gene3D" id="3.40.50.720">
    <property type="entry name" value="NAD(P)-binding Rossmann-like Domain"/>
    <property type="match status" value="1"/>
</dbReference>
<gene>
    <name evidence="4" type="ORF">OM076_21275</name>
</gene>
<dbReference type="Proteomes" id="UP001149140">
    <property type="component" value="Unassembled WGS sequence"/>
</dbReference>
<dbReference type="PROSITE" id="PS00061">
    <property type="entry name" value="ADH_SHORT"/>
    <property type="match status" value="1"/>
</dbReference>
<feature type="domain" description="Ketoreductase" evidence="3">
    <location>
        <begin position="8"/>
        <end position="184"/>
    </location>
</feature>
<dbReference type="AlphaFoldDB" id="A0A9X3MUF5"/>
<protein>
    <submittedName>
        <fullName evidence="4">SDR family oxidoreductase</fullName>
    </submittedName>
</protein>
<dbReference type="RefSeq" id="WP_270042058.1">
    <property type="nucleotide sequence ID" value="NZ_JAPDOD010000021.1"/>
</dbReference>
<evidence type="ECO:0000256" key="2">
    <source>
        <dbReference type="ARBA" id="ARBA00023002"/>
    </source>
</evidence>
<proteinExistence type="inferred from homology"/>
<comment type="caution">
    <text evidence="4">The sequence shown here is derived from an EMBL/GenBank/DDBJ whole genome shotgun (WGS) entry which is preliminary data.</text>
</comment>
<sequence length="248" mass="25375">MTGSLQGRHALVTGAGRGLGRACALALAREGAEVTVVARTASDLASAVEEAQGGLHGAVADVTDPAAVQRVIAEADARAPLDILVASAGTNRPGPTVDAALEDFDAVMDLNVRATFVAAQAFGRLLLDAARPGRLVLMSSQMGSVGYPGRAVYCASKHAVNGLTKALAVEWAAAGITVNAVAPTFVRTPLTEPMFAEPGFREDVLRRIPAGRIGEPEDVAAAVLYLVSDGAAMVTGHILAVDGGWVAW</sequence>
<dbReference type="InterPro" id="IPR002347">
    <property type="entry name" value="SDR_fam"/>
</dbReference>
<dbReference type="SUPFAM" id="SSF51735">
    <property type="entry name" value="NAD(P)-binding Rossmann-fold domains"/>
    <property type="match status" value="1"/>
</dbReference>
<dbReference type="InterPro" id="IPR057326">
    <property type="entry name" value="KR_dom"/>
</dbReference>
<dbReference type="PRINTS" id="PR00081">
    <property type="entry name" value="GDHRDH"/>
</dbReference>
<evidence type="ECO:0000313" key="4">
    <source>
        <dbReference type="EMBL" id="MDA0162819.1"/>
    </source>
</evidence>
<evidence type="ECO:0000313" key="5">
    <source>
        <dbReference type="Proteomes" id="UP001149140"/>
    </source>
</evidence>
<dbReference type="EMBL" id="JAPDOD010000021">
    <property type="protein sequence ID" value="MDA0162819.1"/>
    <property type="molecule type" value="Genomic_DNA"/>
</dbReference>
<dbReference type="FunFam" id="3.40.50.720:FF:000084">
    <property type="entry name" value="Short-chain dehydrogenase reductase"/>
    <property type="match status" value="1"/>
</dbReference>
<accession>A0A9X3MUF5</accession>
<keyword evidence="5" id="KW-1185">Reference proteome</keyword>
<dbReference type="InterPro" id="IPR020904">
    <property type="entry name" value="Sc_DH/Rdtase_CS"/>
</dbReference>
<keyword evidence="2" id="KW-0560">Oxidoreductase</keyword>
<reference evidence="4" key="1">
    <citation type="submission" date="2022-10" db="EMBL/GenBank/DDBJ databases">
        <title>The WGS of Solirubrobacter ginsenosidimutans DSM 21036.</title>
        <authorList>
            <person name="Jiang Z."/>
        </authorList>
    </citation>
    <scope>NUCLEOTIDE SEQUENCE</scope>
    <source>
        <strain evidence="4">DSM 21036</strain>
    </source>
</reference>
<organism evidence="4 5">
    <name type="scientific">Solirubrobacter ginsenosidimutans</name>
    <dbReference type="NCBI Taxonomy" id="490573"/>
    <lineage>
        <taxon>Bacteria</taxon>
        <taxon>Bacillati</taxon>
        <taxon>Actinomycetota</taxon>
        <taxon>Thermoleophilia</taxon>
        <taxon>Solirubrobacterales</taxon>
        <taxon>Solirubrobacteraceae</taxon>
        <taxon>Solirubrobacter</taxon>
    </lineage>
</organism>
<evidence type="ECO:0000256" key="1">
    <source>
        <dbReference type="ARBA" id="ARBA00006484"/>
    </source>
</evidence>
<dbReference type="SMART" id="SM00822">
    <property type="entry name" value="PKS_KR"/>
    <property type="match status" value="1"/>
</dbReference>